<dbReference type="EMBL" id="FNAF01000013">
    <property type="protein sequence ID" value="SDE01672.1"/>
    <property type="molecule type" value="Genomic_DNA"/>
</dbReference>
<reference evidence="5 6" key="1">
    <citation type="submission" date="2016-10" db="EMBL/GenBank/DDBJ databases">
        <authorList>
            <person name="de Groot N.N."/>
        </authorList>
    </citation>
    <scope>NUCLEOTIDE SEQUENCE [LARGE SCALE GENOMIC DNA]</scope>
    <source>
        <strain evidence="5 6">DSM 20475</strain>
    </source>
</reference>
<sequence length="490" mass="53273">MDYRKDYIDVRNVIGGEWSRPATEERLPVYNPSTGEEIGNVPLTPAEEVERAVDVAAEAFTKWRHVDAGRRCKYLFAIRNKMVAYQEELAQIIARDQAKHIADARGEVGRVIQIVENACGLPNMLIGETFQISASTRGQVLRKPLGPIGGLSPFNFPALVFGWFIPYAIGCGNTIVYKASEQSPLFMQRMMEIFDEVELPKGVVNLVNGDYRVGEALLAAEKIKGICFVGSTTVGQHIAEKAAQNKKRAMVLAGAKNSLLVLKDCRVEDFLAQLQNSAFGAAGQRCMAGSNVVIEAACYDAMVKKIVEMAKAVPVGDARDEEVYMGPVISRQSVERINGYIEGAVREGAKLILDGRNPEMASGLEKGYFVKPTILADVTPEMTIAQEEVFGPVLSLIKVADFEAGLAFMNSSRYGNGGAIFTQSGHYAEEFLNRIDVGMAGVNIGVPAAMPYLPFGGTKDSLLGSGLKAQGHDGIEFFTERAVATIRFPE</sequence>
<dbReference type="Gene3D" id="3.40.309.10">
    <property type="entry name" value="Aldehyde Dehydrogenase, Chain A, domain 2"/>
    <property type="match status" value="1"/>
</dbReference>
<keyword evidence="3" id="KW-0520">NAD</keyword>
<dbReference type="Proteomes" id="UP000198995">
    <property type="component" value="Unassembled WGS sequence"/>
</dbReference>
<dbReference type="InterPro" id="IPR016162">
    <property type="entry name" value="Ald_DH_N"/>
</dbReference>
<dbReference type="InterPro" id="IPR010061">
    <property type="entry name" value="MeMal-semiAld_DH"/>
</dbReference>
<evidence type="ECO:0000313" key="5">
    <source>
        <dbReference type="EMBL" id="SDE01672.1"/>
    </source>
</evidence>
<dbReference type="GO" id="GO:0006210">
    <property type="term" value="P:thymine catabolic process"/>
    <property type="evidence" value="ECO:0007669"/>
    <property type="project" value="TreeGrafter"/>
</dbReference>
<dbReference type="PANTHER" id="PTHR43866">
    <property type="entry name" value="MALONATE-SEMIALDEHYDE DEHYDROGENASE"/>
    <property type="match status" value="1"/>
</dbReference>
<dbReference type="STRING" id="2741.SAMN04489866_11319"/>
<dbReference type="RefSeq" id="WP_091792276.1">
    <property type="nucleotide sequence ID" value="NZ_FNAF01000013.1"/>
</dbReference>
<dbReference type="SUPFAM" id="SSF53720">
    <property type="entry name" value="ALDH-like"/>
    <property type="match status" value="1"/>
</dbReference>
<dbReference type="PROSITE" id="PS00070">
    <property type="entry name" value="ALDEHYDE_DEHYDR_CYS"/>
    <property type="match status" value="1"/>
</dbReference>
<dbReference type="InterPro" id="IPR016161">
    <property type="entry name" value="Ald_DH/histidinol_DH"/>
</dbReference>
<dbReference type="AlphaFoldDB" id="A0A1G6ZGT9"/>
<dbReference type="InterPro" id="IPR015590">
    <property type="entry name" value="Aldehyde_DH_dom"/>
</dbReference>
<dbReference type="Gene3D" id="3.40.605.10">
    <property type="entry name" value="Aldehyde Dehydrogenase, Chain A, domain 1"/>
    <property type="match status" value="1"/>
</dbReference>
<evidence type="ECO:0000256" key="3">
    <source>
        <dbReference type="ARBA" id="ARBA00023027"/>
    </source>
</evidence>
<dbReference type="Pfam" id="PF00171">
    <property type="entry name" value="Aldedh"/>
    <property type="match status" value="1"/>
</dbReference>
<dbReference type="GO" id="GO:0004491">
    <property type="term" value="F:methylmalonate-semialdehyde dehydrogenase (acylating, NAD) activity"/>
    <property type="evidence" value="ECO:0007669"/>
    <property type="project" value="UniProtKB-EC"/>
</dbReference>
<proteinExistence type="predicted"/>
<name>A0A1G6ZGT9_PEPNI</name>
<evidence type="ECO:0000256" key="1">
    <source>
        <dbReference type="ARBA" id="ARBA00013048"/>
    </source>
</evidence>
<dbReference type="GO" id="GO:0006574">
    <property type="term" value="P:L-valine catabolic process"/>
    <property type="evidence" value="ECO:0007669"/>
    <property type="project" value="TreeGrafter"/>
</dbReference>
<feature type="domain" description="Aldehyde dehydrogenase" evidence="4">
    <location>
        <begin position="20"/>
        <end position="480"/>
    </location>
</feature>
<evidence type="ECO:0000256" key="2">
    <source>
        <dbReference type="ARBA" id="ARBA00023002"/>
    </source>
</evidence>
<protein>
    <recommendedName>
        <fullName evidence="1">methylmalonate-semialdehyde dehydrogenase (CoA acylating)</fullName>
        <ecNumber evidence="1">1.2.1.27</ecNumber>
    </recommendedName>
</protein>
<dbReference type="EC" id="1.2.1.27" evidence="1"/>
<dbReference type="PANTHER" id="PTHR43866:SF4">
    <property type="entry name" value="MALONATE-SEMIALDEHYDE DEHYDROGENASE"/>
    <property type="match status" value="1"/>
</dbReference>
<dbReference type="InterPro" id="IPR016163">
    <property type="entry name" value="Ald_DH_C"/>
</dbReference>
<dbReference type="FunFam" id="3.40.309.10:FF:000002">
    <property type="entry name" value="Methylmalonate-semialdehyde dehydrogenase (Acylating)"/>
    <property type="match status" value="1"/>
</dbReference>
<dbReference type="OrthoDB" id="9762913at2"/>
<evidence type="ECO:0000259" key="4">
    <source>
        <dbReference type="Pfam" id="PF00171"/>
    </source>
</evidence>
<accession>A0A1G6ZGT9</accession>
<dbReference type="InterPro" id="IPR016160">
    <property type="entry name" value="Ald_DH_CS_CYS"/>
</dbReference>
<keyword evidence="2" id="KW-0560">Oxidoreductase</keyword>
<keyword evidence="6" id="KW-1185">Reference proteome</keyword>
<evidence type="ECO:0000313" key="6">
    <source>
        <dbReference type="Proteomes" id="UP000198995"/>
    </source>
</evidence>
<gene>
    <name evidence="5" type="ORF">SAMN04489866_11319</name>
</gene>
<organism evidence="5 6">
    <name type="scientific">Peptococcus niger</name>
    <dbReference type="NCBI Taxonomy" id="2741"/>
    <lineage>
        <taxon>Bacteria</taxon>
        <taxon>Bacillati</taxon>
        <taxon>Bacillota</taxon>
        <taxon>Clostridia</taxon>
        <taxon>Eubacteriales</taxon>
        <taxon>Peptococcaceae</taxon>
        <taxon>Peptococcus</taxon>
    </lineage>
</organism>